<dbReference type="InterPro" id="IPR001258">
    <property type="entry name" value="NHL_repeat"/>
</dbReference>
<protein>
    <submittedName>
        <fullName evidence="4">NHL repeat family protein</fullName>
    </submittedName>
</protein>
<dbReference type="InterPro" id="IPR015943">
    <property type="entry name" value="WD40/YVTN_repeat-like_dom_sf"/>
</dbReference>
<reference evidence="4 5" key="1">
    <citation type="submission" date="2019-05" db="EMBL/GenBank/DDBJ databases">
        <authorList>
            <consortium name="Pathogen Informatics"/>
        </authorList>
    </citation>
    <scope>NUCLEOTIDE SEQUENCE [LARGE SCALE GENOMIC DNA]</scope>
    <source>
        <strain evidence="4 5">NCTC10696</strain>
    </source>
</reference>
<dbReference type="PANTHER" id="PTHR47197:SF3">
    <property type="entry name" value="DIHYDRO-HEME D1 DEHYDROGENASE"/>
    <property type="match status" value="1"/>
</dbReference>
<organism evidence="4 5">
    <name type="scientific">Pseudomonas synxantha</name>
    <dbReference type="NCBI Taxonomy" id="47883"/>
    <lineage>
        <taxon>Bacteria</taxon>
        <taxon>Pseudomonadati</taxon>
        <taxon>Pseudomonadota</taxon>
        <taxon>Gammaproteobacteria</taxon>
        <taxon>Pseudomonadales</taxon>
        <taxon>Pseudomonadaceae</taxon>
        <taxon>Pseudomonas</taxon>
    </lineage>
</organism>
<dbReference type="EMBL" id="LR590482">
    <property type="protein sequence ID" value="VTQ97286.1"/>
    <property type="molecule type" value="Genomic_DNA"/>
</dbReference>
<gene>
    <name evidence="4" type="ORF">NCTC10696_02031</name>
</gene>
<sequence>MSRNTDLPDVEQGAPVPAFTTGQWPEPAPPADAIDLSGPQRLKPDYFVPPLTIQGPVTSDSFTDVPFDDLPLYIPGLTQNVVGFDGGINKAALEVHRDLGLLCNLLAYLNMAKDDFVELFCDDVLIPVATYNVTQDDVDKSRMIPLYIPRTRLPDGPVNPVFLRVTRLGGTSKETKRFNLKVDTVPPAGRNPIGSTLQNENLPVPVFPEHIINFGVTETDAQNGVPVTFKFYPDDATQEPNTYRATRDRIRLRINGITAPIPPLTESQATGREDITVTLYYGFWQQVRSGSHVCEYEIIDEVGNASLGWSPALRLNVRLNDGSEPVLPEAFILEAPDNVLDHDRLDERDATIFVTTRSPDFALGDIVRVTVRGRSSVGVITTTYDSPPLTSLSFITLPCPNADLRPFISGQFQLFYERIRSGVPNRPSDAIIVDVTGTPIDMRLRPPVVREAPGGVLDPQVEFINVIVRAYPELGQDPFDLVILILEGTYANGTRYYDELYESAGGGDVLFPIANGPNGVIAGLEGGTLRLLYQVDNGDGVRTSMDVTVNVGNAVASLPEPEVMEAPAPLYQFDPEQSTEHANIVVKSNPDFLLNDIVTLYCEGSAPGGTAPAQAFPIRVQWVGRDLRFRLERSYILANIDKTMRIYYTRWRDNVLTRFSHAVNMKVGSRLELQAPQVLQATVTGPDQATLNPMNVLPPNPEKVTVRVVSDKFPPGADIKVFITGKPDVGMPDIPAKPARPEPGENYTSFEVQNEFVAAYLNGECKVFYQLLEIGKTTKSDELTLKVEALPASEWNLVSVPSASSGVIDTSKPHRIEVRGWRFMKPGQPVYIDLCSSRYHELRIGAVVSPGEASAKLISEEIPSSYLRLLKDGDSLEVHVLVNLEEYDDKASAQPLKPVSYTIKKVSGEIVGNVTVRNGPTYLAISSDDKRVYVASTGTGGYGISVFDADTGEIISTHPLGYQPRGLAIKPDGNVLYVSLSNTRYQAPNFVNDVLVLNTSSWGTIKSIATYQSGELCINKDGSKIYAGISAYYYVRSDAPRPSWYGFTCTVINTASNTRESHFNALESSGSTWNEPAVGLNRESTRMYGPLAGRSLRAFNASPYIEFGYFSIDGPPTAFAHSPVGSTLYITSATANKLEVLDNSTNLPLRTRSIEGLNVPWAVATNPRTGVIYVTERSGNTVKLYDSETFELINTLEGFDQPRAIVVNSEGTRMFVANSGSNTVTIVDL</sequence>
<evidence type="ECO:0000256" key="3">
    <source>
        <dbReference type="SAM" id="MobiDB-lite"/>
    </source>
</evidence>
<keyword evidence="1" id="KW-0677">Repeat</keyword>
<feature type="repeat" description="NHL" evidence="2">
    <location>
        <begin position="1149"/>
        <end position="1188"/>
    </location>
</feature>
<dbReference type="Proteomes" id="UP000306562">
    <property type="component" value="Chromosome"/>
</dbReference>
<name>A0AAX3I6H6_9PSED</name>
<dbReference type="RefSeq" id="WP_124356196.1">
    <property type="nucleotide sequence ID" value="NZ_CBCSGQ010000008.1"/>
</dbReference>
<evidence type="ECO:0000256" key="2">
    <source>
        <dbReference type="PROSITE-ProRule" id="PRU00504"/>
    </source>
</evidence>
<proteinExistence type="predicted"/>
<accession>A0AAX3I6H6</accession>
<dbReference type="PROSITE" id="PS51125">
    <property type="entry name" value="NHL"/>
    <property type="match status" value="1"/>
</dbReference>
<feature type="region of interest" description="Disordered" evidence="3">
    <location>
        <begin position="1"/>
        <end position="36"/>
    </location>
</feature>
<evidence type="ECO:0000313" key="5">
    <source>
        <dbReference type="Proteomes" id="UP000306562"/>
    </source>
</evidence>
<dbReference type="Gene3D" id="2.130.10.10">
    <property type="entry name" value="YVTN repeat-like/Quinoprotein amine dehydrogenase"/>
    <property type="match status" value="2"/>
</dbReference>
<dbReference type="PANTHER" id="PTHR47197">
    <property type="entry name" value="PROTEIN NIRF"/>
    <property type="match status" value="1"/>
</dbReference>
<dbReference type="GeneID" id="61831443"/>
<dbReference type="SUPFAM" id="SSF51004">
    <property type="entry name" value="C-terminal (heme d1) domain of cytochrome cd1-nitrite reductase"/>
    <property type="match status" value="1"/>
</dbReference>
<evidence type="ECO:0000313" key="4">
    <source>
        <dbReference type="EMBL" id="VTQ97286.1"/>
    </source>
</evidence>
<dbReference type="InterPro" id="IPR051200">
    <property type="entry name" value="Host-pathogen_enzymatic-act"/>
</dbReference>
<dbReference type="InterPro" id="IPR011048">
    <property type="entry name" value="Haem_d1_sf"/>
</dbReference>
<evidence type="ECO:0000256" key="1">
    <source>
        <dbReference type="ARBA" id="ARBA00022737"/>
    </source>
</evidence>
<dbReference type="AlphaFoldDB" id="A0AAX3I6H6"/>